<dbReference type="KEGG" id="eus:EUTSA_v10011836mg"/>
<sequence>MSILIDTDMETIDCNPQSSQKLSYTNVLIENLQQARHYRLLVWRIAWFVVRIICLQIIQLLLESYLQLEILSIRLVDNIVNESFLRNLRDGFRLHSNVLILFKSHVHSGGVVSSNGRLQGRLEVSRGFGGRQFKKECFPVSTISRRLVKEAVKEGRLSRRVL</sequence>
<dbReference type="EMBL" id="KI517809">
    <property type="protein sequence ID" value="ESQ31013.1"/>
    <property type="molecule type" value="Genomic_DNA"/>
</dbReference>
<dbReference type="AlphaFoldDB" id="V4KUI0"/>
<evidence type="ECO:0000313" key="2">
    <source>
        <dbReference type="EMBL" id="ESQ31013.1"/>
    </source>
</evidence>
<keyword evidence="1" id="KW-0472">Membrane</keyword>
<dbReference type="Proteomes" id="UP000030689">
    <property type="component" value="Unassembled WGS sequence"/>
</dbReference>
<protein>
    <submittedName>
        <fullName evidence="2">Uncharacterized protein</fullName>
    </submittedName>
</protein>
<gene>
    <name evidence="2" type="ORF">EUTSA_v10011836mg</name>
</gene>
<evidence type="ECO:0000313" key="3">
    <source>
        <dbReference type="Proteomes" id="UP000030689"/>
    </source>
</evidence>
<feature type="transmembrane region" description="Helical" evidence="1">
    <location>
        <begin position="41"/>
        <end position="62"/>
    </location>
</feature>
<organism evidence="2 3">
    <name type="scientific">Eutrema salsugineum</name>
    <name type="common">Saltwater cress</name>
    <name type="synonym">Sisymbrium salsugineum</name>
    <dbReference type="NCBI Taxonomy" id="72664"/>
    <lineage>
        <taxon>Eukaryota</taxon>
        <taxon>Viridiplantae</taxon>
        <taxon>Streptophyta</taxon>
        <taxon>Embryophyta</taxon>
        <taxon>Tracheophyta</taxon>
        <taxon>Spermatophyta</taxon>
        <taxon>Magnoliopsida</taxon>
        <taxon>eudicotyledons</taxon>
        <taxon>Gunneridae</taxon>
        <taxon>Pentapetalae</taxon>
        <taxon>rosids</taxon>
        <taxon>malvids</taxon>
        <taxon>Brassicales</taxon>
        <taxon>Brassicaceae</taxon>
        <taxon>Eutremeae</taxon>
        <taxon>Eutrema</taxon>
    </lineage>
</organism>
<dbReference type="Gramene" id="ESQ31013">
    <property type="protein sequence ID" value="ESQ31013"/>
    <property type="gene ID" value="EUTSA_v10011836mg"/>
</dbReference>
<keyword evidence="3" id="KW-1185">Reference proteome</keyword>
<reference evidence="2 3" key="1">
    <citation type="journal article" date="2013" name="Front. Plant Sci.">
        <title>The Reference Genome of the Halophytic Plant Eutrema salsugineum.</title>
        <authorList>
            <person name="Yang R."/>
            <person name="Jarvis D.E."/>
            <person name="Chen H."/>
            <person name="Beilstein M.A."/>
            <person name="Grimwood J."/>
            <person name="Jenkins J."/>
            <person name="Shu S."/>
            <person name="Prochnik S."/>
            <person name="Xin M."/>
            <person name="Ma C."/>
            <person name="Schmutz J."/>
            <person name="Wing R.A."/>
            <person name="Mitchell-Olds T."/>
            <person name="Schumaker K.S."/>
            <person name="Wang X."/>
        </authorList>
    </citation>
    <scope>NUCLEOTIDE SEQUENCE [LARGE SCALE GENOMIC DNA]</scope>
</reference>
<keyword evidence="1" id="KW-1133">Transmembrane helix</keyword>
<proteinExistence type="predicted"/>
<keyword evidence="1" id="KW-0812">Transmembrane</keyword>
<name>V4KUI0_EUTSA</name>
<evidence type="ECO:0000256" key="1">
    <source>
        <dbReference type="SAM" id="Phobius"/>
    </source>
</evidence>
<accession>V4KUI0</accession>